<comment type="cofactor">
    <cofactor evidence="14">
        <name>[4Fe-4S] cluster</name>
        <dbReference type="ChEBI" id="CHEBI:49883"/>
    </cofactor>
    <text evidence="14">Binds 1 [4Fe-4S] cluster. The cluster is coordinated with 3 cysteines and an exchangeable S-adenosyl-L-methionine.</text>
</comment>
<evidence type="ECO:0000256" key="4">
    <source>
        <dbReference type="ARBA" id="ARBA00011245"/>
    </source>
</evidence>
<keyword evidence="12 14" id="KW-0627">Porphyrin biosynthesis</keyword>
<dbReference type="SMART" id="SM00729">
    <property type="entry name" value="Elp3"/>
    <property type="match status" value="1"/>
</dbReference>
<proteinExistence type="inferred from homology"/>
<evidence type="ECO:0000256" key="10">
    <source>
        <dbReference type="ARBA" id="ARBA00023004"/>
    </source>
</evidence>
<feature type="domain" description="Radical SAM core" evidence="15">
    <location>
        <begin position="51"/>
        <end position="286"/>
    </location>
</feature>
<dbReference type="SFLD" id="SFLDS00029">
    <property type="entry name" value="Radical_SAM"/>
    <property type="match status" value="1"/>
</dbReference>
<evidence type="ECO:0000256" key="14">
    <source>
        <dbReference type="PIRNR" id="PIRNR000167"/>
    </source>
</evidence>
<evidence type="ECO:0000256" key="9">
    <source>
        <dbReference type="ARBA" id="ARBA00023002"/>
    </source>
</evidence>
<dbReference type="InterPro" id="IPR007197">
    <property type="entry name" value="rSAM"/>
</dbReference>
<evidence type="ECO:0000256" key="2">
    <source>
        <dbReference type="ARBA" id="ARBA00004785"/>
    </source>
</evidence>
<dbReference type="PANTHER" id="PTHR13932">
    <property type="entry name" value="COPROPORPHYRINIGEN III OXIDASE"/>
    <property type="match status" value="1"/>
</dbReference>
<keyword evidence="10 14" id="KW-0408">Iron</keyword>
<sequence>MEVSTQSVRFDAQLLQKHNHPTPRYTSYPPATELSSDFNQQDFYEAIARGNAKKTPLSLYCHIPFCESACYFCGCNVIVTQLKDKVANPYLDYLFENIEQTAPLIDGDRLVQQMHWGGGTPNYLNPEQLERLWNKLHEHFTFAEDAEISIEVNPRYIDRDYILFLRKLGFNRISFGIQDFNPVVQEAINRVQPEELLFNVMAWMREADFESVNVDLIYGLPYQTLDTFRDTIAKTIQLNPDRIAVFNFAYVPWMKPVQKRILEETLPSSEEKLEIVHMTIDELTDNGYVFIGMDHFAKPGDELAIAQRKGELHRNFQGYTTKPDSELFGFGVTAISMLHDVYVQNYKGLKDFYRAIEEKQTPIEKLVKLAEPDNLLRREVIMELMCHFRLDKREISQKHGIDFDTYFALDLRMLQEFEEDGLVINGCDIIEVTPSGRLMVRNIAYCFDAYSRERKQQRFSKSI</sequence>
<keyword evidence="7 14" id="KW-0949">S-adenosyl-L-methionine</keyword>
<dbReference type="Gene3D" id="3.20.20.70">
    <property type="entry name" value="Aldolase class I"/>
    <property type="match status" value="1"/>
</dbReference>
<evidence type="ECO:0000256" key="7">
    <source>
        <dbReference type="ARBA" id="ARBA00022691"/>
    </source>
</evidence>
<keyword evidence="5 14" id="KW-0004">4Fe-4S</keyword>
<dbReference type="Pfam" id="PF04055">
    <property type="entry name" value="Radical_SAM"/>
    <property type="match status" value="1"/>
</dbReference>
<evidence type="ECO:0000256" key="6">
    <source>
        <dbReference type="ARBA" id="ARBA00022490"/>
    </source>
</evidence>
<evidence type="ECO:0000313" key="16">
    <source>
        <dbReference type="EMBL" id="USR91610.1"/>
    </source>
</evidence>
<dbReference type="NCBIfam" id="TIGR00538">
    <property type="entry name" value="hemN"/>
    <property type="match status" value="1"/>
</dbReference>
<reference evidence="16" key="1">
    <citation type="submission" date="2022-06" db="EMBL/GenBank/DDBJ databases">
        <title>Genome sequence of Phormidium yuhuli AB48 isolated from an industrial photobioreactor environment.</title>
        <authorList>
            <person name="Qiu Y."/>
            <person name="Noonan A.J.C."/>
            <person name="Dofher K."/>
            <person name="Koch M."/>
            <person name="Kieft B."/>
            <person name="Lin X."/>
            <person name="Ziels R.M."/>
            <person name="Hallam S.J."/>
        </authorList>
    </citation>
    <scope>NUCLEOTIDE SEQUENCE</scope>
    <source>
        <strain evidence="16">AB48</strain>
    </source>
</reference>
<evidence type="ECO:0000313" key="17">
    <source>
        <dbReference type="Proteomes" id="UP001056708"/>
    </source>
</evidence>
<dbReference type="Proteomes" id="UP001056708">
    <property type="component" value="Chromosome"/>
</dbReference>
<dbReference type="InterPro" id="IPR013785">
    <property type="entry name" value="Aldolase_TIM"/>
</dbReference>
<dbReference type="SFLD" id="SFLDG01065">
    <property type="entry name" value="anaerobic_coproporphyrinogen-I"/>
    <property type="match status" value="1"/>
</dbReference>
<protein>
    <recommendedName>
        <fullName evidence="14">Coproporphyrinogen-III oxidase</fullName>
        <ecNumber evidence="14">1.3.98.3</ecNumber>
    </recommendedName>
</protein>
<dbReference type="PIRSF" id="PIRSF000167">
    <property type="entry name" value="HemN"/>
    <property type="match status" value="1"/>
</dbReference>
<dbReference type="RefSeq" id="WP_252663628.1">
    <property type="nucleotide sequence ID" value="NZ_CP098611.1"/>
</dbReference>
<dbReference type="SUPFAM" id="SSF102114">
    <property type="entry name" value="Radical SAM enzymes"/>
    <property type="match status" value="1"/>
</dbReference>
<dbReference type="Pfam" id="PF06969">
    <property type="entry name" value="HemN_C"/>
    <property type="match status" value="1"/>
</dbReference>
<evidence type="ECO:0000256" key="11">
    <source>
        <dbReference type="ARBA" id="ARBA00023014"/>
    </source>
</evidence>
<comment type="subunit">
    <text evidence="4">Monomer.</text>
</comment>
<keyword evidence="11 14" id="KW-0411">Iron-sulfur</keyword>
<keyword evidence="6 14" id="KW-0963">Cytoplasm</keyword>
<evidence type="ECO:0000256" key="12">
    <source>
        <dbReference type="ARBA" id="ARBA00023244"/>
    </source>
</evidence>
<dbReference type="EMBL" id="CP098611">
    <property type="protein sequence ID" value="USR91610.1"/>
    <property type="molecule type" value="Genomic_DNA"/>
</dbReference>
<dbReference type="Gene3D" id="1.10.10.920">
    <property type="match status" value="1"/>
</dbReference>
<dbReference type="CDD" id="cd01335">
    <property type="entry name" value="Radical_SAM"/>
    <property type="match status" value="1"/>
</dbReference>
<evidence type="ECO:0000256" key="1">
    <source>
        <dbReference type="ARBA" id="ARBA00004496"/>
    </source>
</evidence>
<keyword evidence="17" id="KW-1185">Reference proteome</keyword>
<gene>
    <name evidence="16" type="primary">hemN</name>
    <name evidence="16" type="ORF">NEA10_02465</name>
</gene>
<evidence type="ECO:0000259" key="15">
    <source>
        <dbReference type="PROSITE" id="PS51918"/>
    </source>
</evidence>
<evidence type="ECO:0000256" key="8">
    <source>
        <dbReference type="ARBA" id="ARBA00022723"/>
    </source>
</evidence>
<dbReference type="GO" id="GO:0051989">
    <property type="term" value="F:coproporphyrinogen dehydrogenase activity"/>
    <property type="evidence" value="ECO:0007669"/>
    <property type="project" value="UniProtKB-EC"/>
</dbReference>
<dbReference type="InterPro" id="IPR034505">
    <property type="entry name" value="Coproporphyrinogen-III_oxidase"/>
</dbReference>
<dbReference type="InterPro" id="IPR010723">
    <property type="entry name" value="HemN_C"/>
</dbReference>
<dbReference type="InterPro" id="IPR006638">
    <property type="entry name" value="Elp3/MiaA/NifB-like_rSAM"/>
</dbReference>
<name>A0ABY5ARG6_9CYAN</name>
<comment type="subcellular location">
    <subcellularLocation>
        <location evidence="1 14">Cytoplasm</location>
    </subcellularLocation>
</comment>
<organism evidence="16 17">
    <name type="scientific">Phormidium yuhuli AB48</name>
    <dbReference type="NCBI Taxonomy" id="2940671"/>
    <lineage>
        <taxon>Bacteria</taxon>
        <taxon>Bacillati</taxon>
        <taxon>Cyanobacteriota</taxon>
        <taxon>Cyanophyceae</taxon>
        <taxon>Oscillatoriophycideae</taxon>
        <taxon>Oscillatoriales</taxon>
        <taxon>Oscillatoriaceae</taxon>
        <taxon>Phormidium</taxon>
        <taxon>Phormidium yuhuli</taxon>
    </lineage>
</organism>
<keyword evidence="8 14" id="KW-0479">Metal-binding</keyword>
<comment type="catalytic activity">
    <reaction evidence="13 14">
        <text>coproporphyrinogen III + 2 S-adenosyl-L-methionine = protoporphyrinogen IX + 2 5'-deoxyadenosine + 2 L-methionine + 2 CO2</text>
        <dbReference type="Rhea" id="RHEA:15425"/>
        <dbReference type="ChEBI" id="CHEBI:16526"/>
        <dbReference type="ChEBI" id="CHEBI:17319"/>
        <dbReference type="ChEBI" id="CHEBI:57307"/>
        <dbReference type="ChEBI" id="CHEBI:57309"/>
        <dbReference type="ChEBI" id="CHEBI:57844"/>
        <dbReference type="ChEBI" id="CHEBI:59789"/>
        <dbReference type="EC" id="1.3.98.3"/>
    </reaction>
</comment>
<comment type="similarity">
    <text evidence="3 14">Belongs to the anaerobic coproporphyrinogen-III oxidase family.</text>
</comment>
<dbReference type="EC" id="1.3.98.3" evidence="14"/>
<dbReference type="PROSITE" id="PS51918">
    <property type="entry name" value="RADICAL_SAM"/>
    <property type="match status" value="1"/>
</dbReference>
<keyword evidence="9 14" id="KW-0560">Oxidoreductase</keyword>
<evidence type="ECO:0000256" key="13">
    <source>
        <dbReference type="ARBA" id="ARBA00048321"/>
    </source>
</evidence>
<accession>A0ABY5ARG6</accession>
<comment type="pathway">
    <text evidence="2 14">Porphyrin-containing compound metabolism; protoporphyrin-IX biosynthesis; protoporphyrinogen-IX from coproporphyrinogen-III (AdoMet route): step 1/1.</text>
</comment>
<evidence type="ECO:0000256" key="3">
    <source>
        <dbReference type="ARBA" id="ARBA00005493"/>
    </source>
</evidence>
<dbReference type="InterPro" id="IPR058240">
    <property type="entry name" value="rSAM_sf"/>
</dbReference>
<dbReference type="PANTHER" id="PTHR13932:SF6">
    <property type="entry name" value="OXYGEN-INDEPENDENT COPROPORPHYRINOGEN III OXIDASE"/>
    <property type="match status" value="1"/>
</dbReference>
<dbReference type="InterPro" id="IPR004558">
    <property type="entry name" value="Coprogen_oxidase_HemN"/>
</dbReference>
<evidence type="ECO:0000256" key="5">
    <source>
        <dbReference type="ARBA" id="ARBA00022485"/>
    </source>
</evidence>